<reference evidence="1" key="1">
    <citation type="submission" date="2021-01" db="EMBL/GenBank/DDBJ databases">
        <authorList>
            <person name="Sun Q."/>
        </authorList>
    </citation>
    <scope>NUCLEOTIDE SEQUENCE</scope>
    <source>
        <strain evidence="1">YIM B02566</strain>
    </source>
</reference>
<keyword evidence="1" id="KW-0378">Hydrolase</keyword>
<comment type="caution">
    <text evidence="1">The sequence shown here is derived from an EMBL/GenBank/DDBJ whole genome shotgun (WGS) entry which is preliminary data.</text>
</comment>
<gene>
    <name evidence="1" type="primary">rnd</name>
    <name evidence="1" type="ORF">JHL16_07075</name>
</gene>
<organism evidence="1 2">
    <name type="scientific">Taklimakanibacter albus</name>
    <dbReference type="NCBI Taxonomy" id="2800327"/>
    <lineage>
        <taxon>Bacteria</taxon>
        <taxon>Pseudomonadati</taxon>
        <taxon>Pseudomonadota</taxon>
        <taxon>Alphaproteobacteria</taxon>
        <taxon>Hyphomicrobiales</taxon>
        <taxon>Aestuariivirgaceae</taxon>
        <taxon>Taklimakanibacter</taxon>
    </lineage>
</organism>
<dbReference type="Proteomes" id="UP000616151">
    <property type="component" value="Unassembled WGS sequence"/>
</dbReference>
<keyword evidence="2" id="KW-1185">Reference proteome</keyword>
<sequence length="395" mass="43996">MEVITTTSALKALVKELAREAYVTVDTEFMREQTFWPDLCLIQIAGGNHQAIIDPKAPDIDLKPFHALMTNENVLKVFHAARQDIEIFVHLSGRVPHPVFDTQIAAMVCGFGDQVSYESIVRQLARAQIDKSSRFTDWSRRPLTEKQLNYALSDVTHLRTVYEKLKEELDKTGREPWLAQEMEVLTSPKTYNMAPEDAWKRLKTRLRSKKQLGVLIALAAWREREAQEKNVPRQRIIKDDALIEVATQMPQTREALNASRALPRGFGNSRAGEAILVAVKDGLETDAKLLPPLPGGHEKMPESTQAAAEILKLALKIVAEREGLAPRLLASASDIDAVAQDDEADVPLMNGWRRQMFGAIALDLKHGRAVIGFRDGRAEIMPSAAPFKPTAAAAE</sequence>
<protein>
    <submittedName>
        <fullName evidence="1">Ribonuclease D</fullName>
        <ecNumber evidence="1">3.1.13.5</ecNumber>
    </submittedName>
</protein>
<evidence type="ECO:0000313" key="2">
    <source>
        <dbReference type="Proteomes" id="UP000616151"/>
    </source>
</evidence>
<name>A0ACC5R0C6_9HYPH</name>
<proteinExistence type="predicted"/>
<evidence type="ECO:0000313" key="1">
    <source>
        <dbReference type="EMBL" id="MBK1866112.1"/>
    </source>
</evidence>
<dbReference type="EMBL" id="JAENHL010000006">
    <property type="protein sequence ID" value="MBK1866112.1"/>
    <property type="molecule type" value="Genomic_DNA"/>
</dbReference>
<dbReference type="EC" id="3.1.13.5" evidence="1"/>
<accession>A0ACC5R0C6</accession>